<evidence type="ECO:0000256" key="1">
    <source>
        <dbReference type="ARBA" id="ARBA00022729"/>
    </source>
</evidence>
<evidence type="ECO:0000313" key="4">
    <source>
        <dbReference type="EMBL" id="MDC7689783.1"/>
    </source>
</evidence>
<dbReference type="EMBL" id="RBID01000014">
    <property type="protein sequence ID" value="RKQ58832.1"/>
    <property type="molecule type" value="Genomic_DNA"/>
</dbReference>
<reference evidence="5 6" key="1">
    <citation type="submission" date="2018-10" db="EMBL/GenBank/DDBJ databases">
        <title>Genomic Encyclopedia of Type Strains, Phase IV (KMG-IV): sequencing the most valuable type-strain genomes for metagenomic binning, comparative biology and taxonomic classification.</title>
        <authorList>
            <person name="Goeker M."/>
        </authorList>
    </citation>
    <scope>NUCLEOTIDE SEQUENCE [LARGE SCALE GENOMIC DNA]</scope>
    <source>
        <strain evidence="5 6">DSM 3303</strain>
    </source>
</reference>
<evidence type="ECO:0000256" key="2">
    <source>
        <dbReference type="SAM" id="SignalP"/>
    </source>
</evidence>
<feature type="chain" id="PRO_5019753253" evidence="2">
    <location>
        <begin position="22"/>
        <end position="254"/>
    </location>
</feature>
<dbReference type="RefSeq" id="WP_047967794.1">
    <property type="nucleotide sequence ID" value="NZ_JAQQKY010000001.1"/>
</dbReference>
<dbReference type="SUPFAM" id="SSF53850">
    <property type="entry name" value="Periplasmic binding protein-like II"/>
    <property type="match status" value="1"/>
</dbReference>
<dbReference type="Proteomes" id="UP001221566">
    <property type="component" value="Unassembled WGS sequence"/>
</dbReference>
<accession>A0A495BD08</accession>
<dbReference type="EMBL" id="JAQQKY010000001">
    <property type="protein sequence ID" value="MDC7689783.1"/>
    <property type="molecule type" value="Genomic_DNA"/>
</dbReference>
<evidence type="ECO:0000259" key="3">
    <source>
        <dbReference type="SMART" id="SM00062"/>
    </source>
</evidence>
<comment type="caution">
    <text evidence="5">The sequence shown here is derived from an EMBL/GenBank/DDBJ whole genome shotgun (WGS) entry which is preliminary data.</text>
</comment>
<proteinExistence type="predicted"/>
<evidence type="ECO:0000313" key="7">
    <source>
        <dbReference type="Proteomes" id="UP001221566"/>
    </source>
</evidence>
<dbReference type="Proteomes" id="UP000279384">
    <property type="component" value="Unassembled WGS sequence"/>
</dbReference>
<keyword evidence="7" id="KW-1185">Reference proteome</keyword>
<dbReference type="AlphaFoldDB" id="A0A495BD08"/>
<protein>
    <submittedName>
        <fullName evidence="5">Amino acid ABC transporter substrate-binding protein (PAAT family)</fullName>
    </submittedName>
    <submittedName>
        <fullName evidence="4">Transporter substrate-binding domain-containing protein</fullName>
    </submittedName>
</protein>
<dbReference type="PANTHER" id="PTHR35936:SF17">
    <property type="entry name" value="ARGININE-BINDING EXTRACELLULAR PROTEIN ARTP"/>
    <property type="match status" value="1"/>
</dbReference>
<dbReference type="SMART" id="SM00062">
    <property type="entry name" value="PBPb"/>
    <property type="match status" value="1"/>
</dbReference>
<gene>
    <name evidence="5" type="ORF">C8E02_1807</name>
    <name evidence="4" type="ORF">PQU93_03175</name>
</gene>
<keyword evidence="1 2" id="KW-0732">Signal</keyword>
<feature type="domain" description="Solute-binding protein family 3/N-terminal" evidence="3">
    <location>
        <begin position="23"/>
        <end position="249"/>
    </location>
</feature>
<dbReference type="PANTHER" id="PTHR35936">
    <property type="entry name" value="MEMBRANE-BOUND LYTIC MUREIN TRANSGLYCOSYLASE F"/>
    <property type="match status" value="1"/>
</dbReference>
<evidence type="ECO:0000313" key="5">
    <source>
        <dbReference type="EMBL" id="RKQ58832.1"/>
    </source>
</evidence>
<name>A0A495BD08_VOGIN</name>
<feature type="signal peptide" evidence="2">
    <location>
        <begin position="1"/>
        <end position="21"/>
    </location>
</feature>
<dbReference type="Gene3D" id="3.40.190.10">
    <property type="entry name" value="Periplasmic binding protein-like II"/>
    <property type="match status" value="2"/>
</dbReference>
<sequence length="254" mass="28169">MNCNKVLALSLLCSLPLLANAQTVRIVTDVSYPPFSKVNPDGSIVGFDPDIARAICTEAKLQCEVSTMDFDGIIPAVQAKKYDLAIASMNITPERAKAVDFSDMYFNIPGRLIAKSGTKIDDKWFKGKTIGVLRTSVQREEATAKWVPKGVKLKLYGKVTDSFLDLSNQRLDAVYLDANVGDEDFLKKPMGKGYSFVGPVYNDPKYYMGSGIAVQKGNKELLAKVNTALKKIIDNGTYKQVQNKYFSYDIYPFK</sequence>
<evidence type="ECO:0000313" key="6">
    <source>
        <dbReference type="Proteomes" id="UP000279384"/>
    </source>
</evidence>
<dbReference type="InterPro" id="IPR001638">
    <property type="entry name" value="Solute-binding_3/MltF_N"/>
</dbReference>
<dbReference type="Pfam" id="PF00497">
    <property type="entry name" value="SBP_bac_3"/>
    <property type="match status" value="1"/>
</dbReference>
<reference evidence="4 7" key="2">
    <citation type="submission" date="2023-01" db="EMBL/GenBank/DDBJ databases">
        <title>Novel species of the genus Vogesella isolated from rivers.</title>
        <authorList>
            <person name="Lu H."/>
        </authorList>
    </citation>
    <scope>NUCLEOTIDE SEQUENCE [LARGE SCALE GENOMIC DNA]</scope>
    <source>
        <strain evidence="4 7">SH7W</strain>
    </source>
</reference>
<organism evidence="5 6">
    <name type="scientific">Vogesella indigofera</name>
    <name type="common">Pseudomonas indigofera</name>
    <dbReference type="NCBI Taxonomy" id="45465"/>
    <lineage>
        <taxon>Bacteria</taxon>
        <taxon>Pseudomonadati</taxon>
        <taxon>Pseudomonadota</taxon>
        <taxon>Betaproteobacteria</taxon>
        <taxon>Neisseriales</taxon>
        <taxon>Chromobacteriaceae</taxon>
        <taxon>Vogesella</taxon>
    </lineage>
</organism>